<protein>
    <submittedName>
        <fullName evidence="2">Uncharacterized protein</fullName>
    </submittedName>
</protein>
<dbReference type="PATRIC" id="fig|52133.18.peg.3393"/>
<feature type="transmembrane region" description="Helical" evidence="1">
    <location>
        <begin position="259"/>
        <end position="280"/>
    </location>
</feature>
<reference evidence="2 3" key="1">
    <citation type="journal article" date="2016" name="Sci. Rep.">
        <title>Genomic and phenotypic characterization of the species Acinetobacter venetianus.</title>
        <authorList>
            <person name="Fondi M."/>
            <person name="Maida I."/>
            <person name="Perrin E."/>
            <person name="Orlandini V."/>
            <person name="La Torre L."/>
            <person name="Bosi E."/>
            <person name="Negroni A."/>
            <person name="Zanaroli G."/>
            <person name="Fava F."/>
            <person name="Decorosi F."/>
            <person name="Giovannetti L."/>
            <person name="Viti C."/>
            <person name="Vaneechoutte M."/>
            <person name="Dijkshoorn L."/>
            <person name="Fani R."/>
        </authorList>
    </citation>
    <scope>NUCLEOTIDE SEQUENCE [LARGE SCALE GENOMIC DNA]</scope>
    <source>
        <strain evidence="2 3">LUH5627</strain>
    </source>
</reference>
<dbReference type="AlphaFoldDB" id="A0A150HKD5"/>
<comment type="caution">
    <text evidence="2">The sequence shown here is derived from an EMBL/GenBank/DDBJ whole genome shotgun (WGS) entry which is preliminary data.</text>
</comment>
<keyword evidence="1" id="KW-0812">Transmembrane</keyword>
<sequence length="412" mass="47102">MTSINIDLEKYNTDALYCLNLAKNAETHVEEFKRFCLQISPELKNKDGKNLILMPLESFFLQTIENLKNINNEIVQILEESLSVLSKIKTLMSQEIRTEKEIFDSSYQTRFKEDTALIIKKFENDVANLAKNFENQYKSIKLESNKLGKSNDLLTTGVDAALKNLADLNERTQNIELEYSKIIGSETDKIKLELDQAKNTISDQIDAIINNVQKKSEAIETIHSDFKNLVEKAGIYELTKNYATKANEEKGEYKNYRKFTSWSIIAAIVSTIAVFAFAFWEQSQLPDNSLVNTNYLLLVSRLSISLMFFVLALYLSKQASKHYECYQENHRTFLQLAALEPFMARMTPEEQKEIRKGLIPSYFNQANDGKYASKGDEVDFSTNTTSIINNLIDKLATKKEEASPPRTENTTG</sequence>
<dbReference type="Proteomes" id="UP000075680">
    <property type="component" value="Unassembled WGS sequence"/>
</dbReference>
<evidence type="ECO:0000313" key="3">
    <source>
        <dbReference type="Proteomes" id="UP000075680"/>
    </source>
</evidence>
<feature type="transmembrane region" description="Helical" evidence="1">
    <location>
        <begin position="295"/>
        <end position="315"/>
    </location>
</feature>
<organism evidence="2 3">
    <name type="scientific">Acinetobacter venetianus</name>
    <dbReference type="NCBI Taxonomy" id="52133"/>
    <lineage>
        <taxon>Bacteria</taxon>
        <taxon>Pseudomonadati</taxon>
        <taxon>Pseudomonadota</taxon>
        <taxon>Gammaproteobacteria</taxon>
        <taxon>Moraxellales</taxon>
        <taxon>Moraxellaceae</taxon>
        <taxon>Acinetobacter</taxon>
    </lineage>
</organism>
<keyword evidence="1" id="KW-1133">Transmembrane helix</keyword>
<evidence type="ECO:0000256" key="1">
    <source>
        <dbReference type="SAM" id="Phobius"/>
    </source>
</evidence>
<accession>A0A150HKD5</accession>
<name>A0A150HKD5_9GAMM</name>
<keyword evidence="1" id="KW-0472">Membrane</keyword>
<gene>
    <name evidence="2" type="ORF">AVENLUH5627_03304</name>
</gene>
<proteinExistence type="predicted"/>
<dbReference type="EMBL" id="JRUE01000250">
    <property type="protein sequence ID" value="KXZ63233.1"/>
    <property type="molecule type" value="Genomic_DNA"/>
</dbReference>
<evidence type="ECO:0000313" key="2">
    <source>
        <dbReference type="EMBL" id="KXZ63233.1"/>
    </source>
</evidence>